<evidence type="ECO:0000313" key="2">
    <source>
        <dbReference type="EMBL" id="UZT67586.1"/>
    </source>
</evidence>
<geneLocation type="mitochondrion" evidence="2"/>
<feature type="transmembrane region" description="Helical" evidence="1">
    <location>
        <begin position="31"/>
        <end position="52"/>
    </location>
</feature>
<name>A0A9E8GE62_9HYME</name>
<sequence length="184" mass="22132">MKILINLYIILLFFMMMVLLMSMSLKDIHPLMLGFNLLMYSILISLSLNMFNINSLYSFMMYLIIIGGFLILFLYFNSFAINNKIIINFNLLVMLVFNFMLIIIMLVMFKYKFNMFNLIIFINNKLYESLDLFNSLKIMSYNINLLYMKMYNLTLFSMIYLLYSLLIITKMIYLYNPKSMRQLI</sequence>
<proteinExistence type="predicted"/>
<keyword evidence="1" id="KW-0812">Transmembrane</keyword>
<protein>
    <submittedName>
        <fullName evidence="2">NADH dehydrogenase subunit 6</fullName>
    </submittedName>
</protein>
<accession>A0A9E8GE62</accession>
<feature type="transmembrane region" description="Helical" evidence="1">
    <location>
        <begin position="85"/>
        <end position="109"/>
    </location>
</feature>
<dbReference type="AlphaFoldDB" id="A0A9E8GE62"/>
<evidence type="ECO:0000256" key="1">
    <source>
        <dbReference type="SAM" id="Phobius"/>
    </source>
</evidence>
<dbReference type="EMBL" id="OM677833">
    <property type="protein sequence ID" value="UZT67586.1"/>
    <property type="molecule type" value="Genomic_DNA"/>
</dbReference>
<keyword evidence="2" id="KW-0496">Mitochondrion</keyword>
<keyword evidence="1" id="KW-0472">Membrane</keyword>
<reference evidence="2" key="2">
    <citation type="submission" date="2022-02" db="EMBL/GenBank/DDBJ databases">
        <authorList>
            <person name="Shu X.H."/>
            <person name="Li Z.K."/>
            <person name="Tang P."/>
            <person name="Chen X.X."/>
        </authorList>
    </citation>
    <scope>NUCLEOTIDE SEQUENCE</scope>
</reference>
<feature type="transmembrane region" description="Helical" evidence="1">
    <location>
        <begin position="59"/>
        <end position="79"/>
    </location>
</feature>
<organism evidence="2">
    <name type="scientific">Tessmannella kiplingi</name>
    <dbReference type="NCBI Taxonomy" id="2943473"/>
    <lineage>
        <taxon>Eukaryota</taxon>
        <taxon>Metazoa</taxon>
        <taxon>Ecdysozoa</taxon>
        <taxon>Arthropoda</taxon>
        <taxon>Hexapoda</taxon>
        <taxon>Insecta</taxon>
        <taxon>Pterygota</taxon>
        <taxon>Neoptera</taxon>
        <taxon>Endopterygota</taxon>
        <taxon>Hymenoptera</taxon>
        <taxon>Apocrita</taxon>
        <taxon>Proctotrupomorpha</taxon>
        <taxon>Cynipoidea</taxon>
        <taxon>Liopteridae</taxon>
        <taxon>Tessmannella</taxon>
    </lineage>
</organism>
<reference evidence="2" key="1">
    <citation type="journal article" date="2022" name="Genes (Basel)">
        <title>Novel Gene Rearrangements in the Mitochondrial Genomes of Cynipoid Wasps (Hymenoptera: Cynipoidea).</title>
        <authorList>
            <person name="Shu X."/>
            <person name="Li Z."/>
            <person name="Yuan R."/>
            <person name="Tang P."/>
            <person name="Chen X."/>
        </authorList>
    </citation>
    <scope>NUCLEOTIDE SEQUENCE</scope>
</reference>
<feature type="transmembrane region" description="Helical" evidence="1">
    <location>
        <begin position="7"/>
        <end position="25"/>
    </location>
</feature>
<feature type="transmembrane region" description="Helical" evidence="1">
    <location>
        <begin position="153"/>
        <end position="175"/>
    </location>
</feature>
<keyword evidence="1" id="KW-1133">Transmembrane helix</keyword>
<gene>
    <name evidence="2" type="primary">nad6</name>
</gene>